<name>A0A6B0UVQ1_IXORI</name>
<evidence type="ECO:0000313" key="2">
    <source>
        <dbReference type="EMBL" id="MXU93943.1"/>
    </source>
</evidence>
<evidence type="ECO:0000256" key="1">
    <source>
        <dbReference type="SAM" id="SignalP"/>
    </source>
</evidence>
<organism evidence="2">
    <name type="scientific">Ixodes ricinus</name>
    <name type="common">Common tick</name>
    <name type="synonym">Acarus ricinus</name>
    <dbReference type="NCBI Taxonomy" id="34613"/>
    <lineage>
        <taxon>Eukaryota</taxon>
        <taxon>Metazoa</taxon>
        <taxon>Ecdysozoa</taxon>
        <taxon>Arthropoda</taxon>
        <taxon>Chelicerata</taxon>
        <taxon>Arachnida</taxon>
        <taxon>Acari</taxon>
        <taxon>Parasitiformes</taxon>
        <taxon>Ixodida</taxon>
        <taxon>Ixodoidea</taxon>
        <taxon>Ixodidae</taxon>
        <taxon>Ixodinae</taxon>
        <taxon>Ixodes</taxon>
    </lineage>
</organism>
<proteinExistence type="predicted"/>
<feature type="signal peptide" evidence="1">
    <location>
        <begin position="1"/>
        <end position="25"/>
    </location>
</feature>
<dbReference type="EMBL" id="GIFC01011860">
    <property type="protein sequence ID" value="MXU93943.1"/>
    <property type="molecule type" value="Transcribed_RNA"/>
</dbReference>
<protein>
    <submittedName>
        <fullName evidence="2">Putative secreted protein</fullName>
    </submittedName>
</protein>
<sequence>MNIHLKWSLHYLLLIYAIYPELWDGQLTIFGAGLILSFFPLQCPGTYEESEAGLQVFLLPLHGGLGLLPTFLGGVWPVHAGDAWGAGDVVITWCFVCGFRREVLLATFHFDAVFRLYWFLGIRGPLGNFLLIRPDGVWSHFSQLHFSVPRICSL</sequence>
<reference evidence="2" key="1">
    <citation type="submission" date="2019-12" db="EMBL/GenBank/DDBJ databases">
        <title>An insight into the sialome of adult female Ixodes ricinus ticks feeding for 6 days.</title>
        <authorList>
            <person name="Perner J."/>
            <person name="Ribeiro J.M.C."/>
        </authorList>
    </citation>
    <scope>NUCLEOTIDE SEQUENCE</scope>
    <source>
        <strain evidence="2">Semi-engorged</strain>
        <tissue evidence="2">Salivary glands</tissue>
    </source>
</reference>
<dbReference type="AlphaFoldDB" id="A0A6B0UVQ1"/>
<feature type="chain" id="PRO_5025603110" evidence="1">
    <location>
        <begin position="26"/>
        <end position="154"/>
    </location>
</feature>
<accession>A0A6B0UVQ1</accession>
<keyword evidence="1" id="KW-0732">Signal</keyword>